<gene>
    <name evidence="3" type="ORF">C1S65_12685</name>
</gene>
<name>A0AAD0PBL1_PSEPU</name>
<evidence type="ECO:0000256" key="2">
    <source>
        <dbReference type="SAM" id="SignalP"/>
    </source>
</evidence>
<keyword evidence="1" id="KW-1133">Transmembrane helix</keyword>
<proteinExistence type="predicted"/>
<dbReference type="AlphaFoldDB" id="A0AAD0PBL1"/>
<dbReference type="EMBL" id="CP030750">
    <property type="protein sequence ID" value="AXA24934.1"/>
    <property type="molecule type" value="Genomic_DNA"/>
</dbReference>
<dbReference type="Proteomes" id="UP000251617">
    <property type="component" value="Chromosome"/>
</dbReference>
<evidence type="ECO:0000256" key="1">
    <source>
        <dbReference type="SAM" id="Phobius"/>
    </source>
</evidence>
<feature type="signal peptide" evidence="2">
    <location>
        <begin position="1"/>
        <end position="22"/>
    </location>
</feature>
<protein>
    <recommendedName>
        <fullName evidence="5">PEGA domain-containing protein</fullName>
    </recommendedName>
</protein>
<dbReference type="RefSeq" id="WP_112898217.1">
    <property type="nucleotide sequence ID" value="NZ_CP030750.1"/>
</dbReference>
<keyword evidence="1" id="KW-0472">Membrane</keyword>
<evidence type="ECO:0000313" key="4">
    <source>
        <dbReference type="Proteomes" id="UP000251617"/>
    </source>
</evidence>
<feature type="chain" id="PRO_5041974563" description="PEGA domain-containing protein" evidence="2">
    <location>
        <begin position="23"/>
        <end position="165"/>
    </location>
</feature>
<keyword evidence="1" id="KW-0812">Transmembrane</keyword>
<evidence type="ECO:0008006" key="5">
    <source>
        <dbReference type="Google" id="ProtNLM"/>
    </source>
</evidence>
<reference evidence="3 4" key="1">
    <citation type="submission" date="2018-06" db="EMBL/GenBank/DDBJ databases">
        <title>The genome of Pseudomonas putida NX-1, a lignin degrader.</title>
        <authorList>
            <person name="Xu Z."/>
        </authorList>
    </citation>
    <scope>NUCLEOTIDE SEQUENCE [LARGE SCALE GENOMIC DNA]</scope>
    <source>
        <strain evidence="3 4">NX-1</strain>
    </source>
</reference>
<dbReference type="PROSITE" id="PS51257">
    <property type="entry name" value="PROKAR_LIPOPROTEIN"/>
    <property type="match status" value="1"/>
</dbReference>
<evidence type="ECO:0000313" key="3">
    <source>
        <dbReference type="EMBL" id="AXA24934.1"/>
    </source>
</evidence>
<keyword evidence="2" id="KW-0732">Signal</keyword>
<sequence length="165" mass="17724">MCFHKTRTIGALLALLALQGCASIISDSKYPVTVTSSPAGANFEVINKSGVVVHRGSTPGVVTLMSGEGYFRGQTYTLRFMREGYPDRQVELDSSVDGWYWANILFGGVIGMLIVDPLTGAMYKLPDEVSADLGQPVAEAMQGALRIVSINDLDPAQRAELVALQ</sequence>
<feature type="transmembrane region" description="Helical" evidence="1">
    <location>
        <begin position="98"/>
        <end position="115"/>
    </location>
</feature>
<organism evidence="3 4">
    <name type="scientific">Pseudomonas putida</name>
    <name type="common">Arthrobacter siderocapsulatus</name>
    <dbReference type="NCBI Taxonomy" id="303"/>
    <lineage>
        <taxon>Bacteria</taxon>
        <taxon>Pseudomonadati</taxon>
        <taxon>Pseudomonadota</taxon>
        <taxon>Gammaproteobacteria</taxon>
        <taxon>Pseudomonadales</taxon>
        <taxon>Pseudomonadaceae</taxon>
        <taxon>Pseudomonas</taxon>
    </lineage>
</organism>
<accession>A0AAD0PBL1</accession>